<dbReference type="RefSeq" id="WP_259537500.1">
    <property type="nucleotide sequence ID" value="NZ_JANLCJ010000001.1"/>
</dbReference>
<dbReference type="Gene3D" id="3.30.460.10">
    <property type="entry name" value="Beta Polymerase, domain 2"/>
    <property type="match status" value="1"/>
</dbReference>
<dbReference type="SUPFAM" id="SSF81301">
    <property type="entry name" value="Nucleotidyltransferase"/>
    <property type="match status" value="1"/>
</dbReference>
<organism evidence="2 3">
    <name type="scientific">Herbiconiux daphne</name>
    <dbReference type="NCBI Taxonomy" id="2970914"/>
    <lineage>
        <taxon>Bacteria</taxon>
        <taxon>Bacillati</taxon>
        <taxon>Actinomycetota</taxon>
        <taxon>Actinomycetes</taxon>
        <taxon>Micrococcales</taxon>
        <taxon>Microbacteriaceae</taxon>
        <taxon>Herbiconiux</taxon>
    </lineage>
</organism>
<protein>
    <submittedName>
        <fullName evidence="2">Nucleotidyltransferase domain-containing protein</fullName>
    </submittedName>
</protein>
<keyword evidence="3" id="KW-1185">Reference proteome</keyword>
<feature type="domain" description="Polymerase nucleotidyl transferase" evidence="1">
    <location>
        <begin position="105"/>
        <end position="138"/>
    </location>
</feature>
<dbReference type="InterPro" id="IPR043519">
    <property type="entry name" value="NT_sf"/>
</dbReference>
<evidence type="ECO:0000313" key="3">
    <source>
        <dbReference type="Proteomes" id="UP001165586"/>
    </source>
</evidence>
<dbReference type="EMBL" id="JANLCJ010000001">
    <property type="protein sequence ID" value="MCS5732841.1"/>
    <property type="molecule type" value="Genomic_DNA"/>
</dbReference>
<sequence length="216" mass="23201">MMQVQAPFLAVTRSLDGAVLDSLVHAHAPMSIAEIARSTESSYAGVRSCVLRLTAQGTVRASPAGKLTLYSFNAEHILAPAIRDIVGAKSRLWERIATLVSETFATPPVYAAVFGSAATGTMRDDSDIDIFLERPKAADHDRFDVDAESLAWQVTRLTGNEVRPLVYGEEEVSGAMADQRVLADIARDGVTVAGDAAGFRSRLRRGIRTMSHNAAS</sequence>
<accession>A0ABT2GY95</accession>
<dbReference type="Pfam" id="PF01909">
    <property type="entry name" value="NTP_transf_2"/>
    <property type="match status" value="1"/>
</dbReference>
<gene>
    <name evidence="2" type="ORF">N1032_03675</name>
</gene>
<evidence type="ECO:0000313" key="2">
    <source>
        <dbReference type="EMBL" id="MCS5732841.1"/>
    </source>
</evidence>
<dbReference type="InterPro" id="IPR002934">
    <property type="entry name" value="Polymerase_NTP_transf_dom"/>
</dbReference>
<reference evidence="2" key="1">
    <citation type="submission" date="2022-08" db="EMBL/GenBank/DDBJ databases">
        <authorList>
            <person name="Deng Y."/>
            <person name="Han X.-F."/>
            <person name="Zhang Y.-Q."/>
        </authorList>
    </citation>
    <scope>NUCLEOTIDE SEQUENCE</scope>
    <source>
        <strain evidence="2">CPCC 203386</strain>
    </source>
</reference>
<proteinExistence type="predicted"/>
<dbReference type="CDD" id="cd05403">
    <property type="entry name" value="NT_KNTase_like"/>
    <property type="match status" value="1"/>
</dbReference>
<dbReference type="Proteomes" id="UP001165586">
    <property type="component" value="Unassembled WGS sequence"/>
</dbReference>
<comment type="caution">
    <text evidence="2">The sequence shown here is derived from an EMBL/GenBank/DDBJ whole genome shotgun (WGS) entry which is preliminary data.</text>
</comment>
<name>A0ABT2GY95_9MICO</name>
<evidence type="ECO:0000259" key="1">
    <source>
        <dbReference type="Pfam" id="PF01909"/>
    </source>
</evidence>